<organism evidence="4 5">
    <name type="scientific">Hufsiella arboris</name>
    <dbReference type="NCBI Taxonomy" id="2695275"/>
    <lineage>
        <taxon>Bacteria</taxon>
        <taxon>Pseudomonadati</taxon>
        <taxon>Bacteroidota</taxon>
        <taxon>Sphingobacteriia</taxon>
        <taxon>Sphingobacteriales</taxon>
        <taxon>Sphingobacteriaceae</taxon>
        <taxon>Hufsiella</taxon>
    </lineage>
</organism>
<feature type="transmembrane region" description="Helical" evidence="2">
    <location>
        <begin position="142"/>
        <end position="162"/>
    </location>
</feature>
<sequence length="435" mass="48596">MISILLGFEVFTFSSYAVWFFVVNLNATIGSITILKYYYHRHYRYAFFTGIIALAAHTIYNILTYTLISSLALKSYYLPALLCFLFASILYTSTLLLSKTREKFWLKVTGGYGLVIGLILISAIVGSIYFHNPQISKVLGAISQGASRAGGLISLFFIMNFLSELRTLKAGSGYDGMPKYLEIVLGLVALITLTLGASLIVDTTSSLYWKNYNAEQAQKLVRFAGGTKTFTDKKGDQLQYILIKPQNYDSLKKYPLVICLPYNGYEAGAAELLSSDTYREKYPAFIFVPNCRPGTGWGGLPDVLSIDSLVYEALSDLKEQGIDVKRRYVTGISRGGYGTWQFICTRPDMFAAAIPICGGGNTKFASKIINLPVWAFHGKRDKNVPVKESRDMIKAIKKAGGHPHYTEFPDQGHDIWNQVTITPGLWDWLFAQKRD</sequence>
<reference evidence="4 5" key="1">
    <citation type="submission" date="2019-11" db="EMBL/GenBank/DDBJ databases">
        <title>Pedobacter sp. HMF7647 Genome sequencing and assembly.</title>
        <authorList>
            <person name="Kang H."/>
            <person name="Kim H."/>
            <person name="Joh K."/>
        </authorList>
    </citation>
    <scope>NUCLEOTIDE SEQUENCE [LARGE SCALE GENOMIC DNA]</scope>
    <source>
        <strain evidence="4 5">HMF7647</strain>
    </source>
</reference>
<dbReference type="EMBL" id="WVHT01000013">
    <property type="protein sequence ID" value="MXV53080.1"/>
    <property type="molecule type" value="Genomic_DNA"/>
</dbReference>
<dbReference type="PANTHER" id="PTHR43037">
    <property type="entry name" value="UNNAMED PRODUCT-RELATED"/>
    <property type="match status" value="1"/>
</dbReference>
<dbReference type="Pfam" id="PF01738">
    <property type="entry name" value="DLH"/>
    <property type="match status" value="1"/>
</dbReference>
<feature type="transmembrane region" description="Helical" evidence="2">
    <location>
        <begin position="45"/>
        <end position="63"/>
    </location>
</feature>
<keyword evidence="2" id="KW-1133">Transmembrane helix</keyword>
<feature type="transmembrane region" description="Helical" evidence="2">
    <location>
        <begin position="109"/>
        <end position="130"/>
    </location>
</feature>
<evidence type="ECO:0000256" key="2">
    <source>
        <dbReference type="SAM" id="Phobius"/>
    </source>
</evidence>
<comment type="caution">
    <text evidence="4">The sequence shown here is derived from an EMBL/GenBank/DDBJ whole genome shotgun (WGS) entry which is preliminary data.</text>
</comment>
<feature type="transmembrane region" description="Helical" evidence="2">
    <location>
        <begin position="183"/>
        <end position="201"/>
    </location>
</feature>
<dbReference type="InterPro" id="IPR002925">
    <property type="entry name" value="Dienelactn_hydro"/>
</dbReference>
<feature type="domain" description="Dienelactone hydrolase" evidence="3">
    <location>
        <begin position="313"/>
        <end position="414"/>
    </location>
</feature>
<dbReference type="Gene3D" id="3.40.50.1820">
    <property type="entry name" value="alpha/beta hydrolase"/>
    <property type="match status" value="1"/>
</dbReference>
<proteinExistence type="predicted"/>
<feature type="transmembrane region" description="Helical" evidence="2">
    <location>
        <begin position="75"/>
        <end position="97"/>
    </location>
</feature>
<accession>A0A7K1YF86</accession>
<dbReference type="PANTHER" id="PTHR43037:SF1">
    <property type="entry name" value="BLL1128 PROTEIN"/>
    <property type="match status" value="1"/>
</dbReference>
<name>A0A7K1YF86_9SPHI</name>
<evidence type="ECO:0000256" key="1">
    <source>
        <dbReference type="ARBA" id="ARBA00022729"/>
    </source>
</evidence>
<protein>
    <recommendedName>
        <fullName evidence="3">Dienelactone hydrolase domain-containing protein</fullName>
    </recommendedName>
</protein>
<keyword evidence="2" id="KW-0472">Membrane</keyword>
<feature type="transmembrane region" description="Helical" evidence="2">
    <location>
        <begin position="16"/>
        <end position="38"/>
    </location>
</feature>
<evidence type="ECO:0000313" key="5">
    <source>
        <dbReference type="Proteomes" id="UP000466586"/>
    </source>
</evidence>
<gene>
    <name evidence="4" type="ORF">GS399_19085</name>
</gene>
<evidence type="ECO:0000259" key="3">
    <source>
        <dbReference type="Pfam" id="PF01738"/>
    </source>
</evidence>
<dbReference type="Proteomes" id="UP000466586">
    <property type="component" value="Unassembled WGS sequence"/>
</dbReference>
<dbReference type="InterPro" id="IPR029058">
    <property type="entry name" value="AB_hydrolase_fold"/>
</dbReference>
<keyword evidence="5" id="KW-1185">Reference proteome</keyword>
<dbReference type="GO" id="GO:0016787">
    <property type="term" value="F:hydrolase activity"/>
    <property type="evidence" value="ECO:0007669"/>
    <property type="project" value="InterPro"/>
</dbReference>
<dbReference type="AlphaFoldDB" id="A0A7K1YF86"/>
<evidence type="ECO:0000313" key="4">
    <source>
        <dbReference type="EMBL" id="MXV53080.1"/>
    </source>
</evidence>
<dbReference type="RefSeq" id="WP_160846260.1">
    <property type="nucleotide sequence ID" value="NZ_WVHT01000013.1"/>
</dbReference>
<keyword evidence="1" id="KW-0732">Signal</keyword>
<keyword evidence="2" id="KW-0812">Transmembrane</keyword>
<dbReference type="SUPFAM" id="SSF53474">
    <property type="entry name" value="alpha/beta-Hydrolases"/>
    <property type="match status" value="1"/>
</dbReference>
<dbReference type="InterPro" id="IPR050955">
    <property type="entry name" value="Plant_Biomass_Hydrol_Est"/>
</dbReference>